<protein>
    <submittedName>
        <fullName evidence="5">Segregation and condensation protein B</fullName>
    </submittedName>
</protein>
<organism evidence="5 6">
    <name type="scientific">Anaerobranca gottschalkii DSM 13577</name>
    <dbReference type="NCBI Taxonomy" id="1120990"/>
    <lineage>
        <taxon>Bacteria</taxon>
        <taxon>Bacillati</taxon>
        <taxon>Bacillota</taxon>
        <taxon>Clostridia</taxon>
        <taxon>Eubacteriales</taxon>
        <taxon>Proteinivoracaceae</taxon>
        <taxon>Anaerobranca</taxon>
    </lineage>
</organism>
<dbReference type="AlphaFoldDB" id="A0A1H9Y0R5"/>
<dbReference type="InterPro" id="IPR005234">
    <property type="entry name" value="ScpB_csome_segregation"/>
</dbReference>
<gene>
    <name evidence="5" type="ORF">SAMN03080614_100128</name>
</gene>
<dbReference type="InterPro" id="IPR036388">
    <property type="entry name" value="WH-like_DNA-bd_sf"/>
</dbReference>
<keyword evidence="4" id="KW-0131">Cell cycle</keyword>
<name>A0A1H9Y0R5_9FIRM</name>
<dbReference type="RefSeq" id="WP_242945672.1">
    <property type="nucleotide sequence ID" value="NZ_FOIF01000001.1"/>
</dbReference>
<evidence type="ECO:0000313" key="6">
    <source>
        <dbReference type="Proteomes" id="UP000243819"/>
    </source>
</evidence>
<evidence type="ECO:0000256" key="3">
    <source>
        <dbReference type="ARBA" id="ARBA00022829"/>
    </source>
</evidence>
<sequence>MSEMEDNRSLKSCIEALLFASGEPLTLAQIAEVLDTTPLLISKVIEELKNEKEQSGGLMIREVAGGIQLCTKPQYHKFIQKLFGIERFNNLTAATIETLAIIAYKQPITRAEIEDIRGVKVEKALATLLNRGLITEVGRKEGIGRPILYGTTEEFLKQFGLKNLEDLTKLTS</sequence>
<dbReference type="Pfam" id="PF04079">
    <property type="entry name" value="SMC_ScpB"/>
    <property type="match status" value="1"/>
</dbReference>
<keyword evidence="6" id="KW-1185">Reference proteome</keyword>
<reference evidence="6" key="1">
    <citation type="submission" date="2016-10" db="EMBL/GenBank/DDBJ databases">
        <authorList>
            <person name="Varghese N."/>
            <person name="Submissions S."/>
        </authorList>
    </citation>
    <scope>NUCLEOTIDE SEQUENCE [LARGE SCALE GENOMIC DNA]</scope>
    <source>
        <strain evidence="6">DSM 13577</strain>
    </source>
</reference>
<dbReference type="Proteomes" id="UP000243819">
    <property type="component" value="Unassembled WGS sequence"/>
</dbReference>
<dbReference type="GO" id="GO:0051304">
    <property type="term" value="P:chromosome separation"/>
    <property type="evidence" value="ECO:0007669"/>
    <property type="project" value="InterPro"/>
</dbReference>
<evidence type="ECO:0000256" key="1">
    <source>
        <dbReference type="ARBA" id="ARBA00022490"/>
    </source>
</evidence>
<accession>A0A1H9Y0R5</accession>
<dbReference type="Gene3D" id="1.10.10.10">
    <property type="entry name" value="Winged helix-like DNA-binding domain superfamily/Winged helix DNA-binding domain"/>
    <property type="match status" value="2"/>
</dbReference>
<keyword evidence="3" id="KW-0159">Chromosome partition</keyword>
<dbReference type="SUPFAM" id="SSF46785">
    <property type="entry name" value="Winged helix' DNA-binding domain"/>
    <property type="match status" value="2"/>
</dbReference>
<dbReference type="EMBL" id="FOIF01000001">
    <property type="protein sequence ID" value="SES62233.1"/>
    <property type="molecule type" value="Genomic_DNA"/>
</dbReference>
<evidence type="ECO:0000313" key="5">
    <source>
        <dbReference type="EMBL" id="SES62233.1"/>
    </source>
</evidence>
<dbReference type="STRING" id="1120990.SAMN03080614_100128"/>
<proteinExistence type="predicted"/>
<dbReference type="GO" id="GO:0051301">
    <property type="term" value="P:cell division"/>
    <property type="evidence" value="ECO:0007669"/>
    <property type="project" value="UniProtKB-KW"/>
</dbReference>
<dbReference type="PANTHER" id="PTHR34298:SF2">
    <property type="entry name" value="SEGREGATION AND CONDENSATION PROTEIN B"/>
    <property type="match status" value="1"/>
</dbReference>
<evidence type="ECO:0000256" key="2">
    <source>
        <dbReference type="ARBA" id="ARBA00022618"/>
    </source>
</evidence>
<dbReference type="PANTHER" id="PTHR34298">
    <property type="entry name" value="SEGREGATION AND CONDENSATION PROTEIN B"/>
    <property type="match status" value="1"/>
</dbReference>
<dbReference type="PIRSF" id="PIRSF019345">
    <property type="entry name" value="ScpB"/>
    <property type="match status" value="1"/>
</dbReference>
<keyword evidence="1" id="KW-0963">Cytoplasm</keyword>
<evidence type="ECO:0000256" key="4">
    <source>
        <dbReference type="ARBA" id="ARBA00023306"/>
    </source>
</evidence>
<dbReference type="InterPro" id="IPR036390">
    <property type="entry name" value="WH_DNA-bd_sf"/>
</dbReference>
<keyword evidence="2" id="KW-0132">Cell division</keyword>
<dbReference type="NCBIfam" id="TIGR00281">
    <property type="entry name" value="SMC-Scp complex subunit ScpB"/>
    <property type="match status" value="1"/>
</dbReference>